<evidence type="ECO:0000313" key="3">
    <source>
        <dbReference type="Proteomes" id="UP001156641"/>
    </source>
</evidence>
<dbReference type="InterPro" id="IPR029069">
    <property type="entry name" value="HotDog_dom_sf"/>
</dbReference>
<dbReference type="Proteomes" id="UP001156641">
    <property type="component" value="Unassembled WGS sequence"/>
</dbReference>
<name>A0ABQ6AE16_9PROT</name>
<evidence type="ECO:0000313" key="2">
    <source>
        <dbReference type="EMBL" id="GLR68354.1"/>
    </source>
</evidence>
<dbReference type="Pfam" id="PF01575">
    <property type="entry name" value="MaoC_dehydratas"/>
    <property type="match status" value="1"/>
</dbReference>
<dbReference type="PANTHER" id="PTHR43664:SF1">
    <property type="entry name" value="BETA-METHYLMALYL-COA DEHYDRATASE"/>
    <property type="match status" value="1"/>
</dbReference>
<dbReference type="InterPro" id="IPR002539">
    <property type="entry name" value="MaoC-like_dom"/>
</dbReference>
<keyword evidence="3" id="KW-1185">Reference proteome</keyword>
<dbReference type="PANTHER" id="PTHR43664">
    <property type="entry name" value="MONOAMINE OXIDASE-RELATED"/>
    <property type="match status" value="1"/>
</dbReference>
<feature type="domain" description="MaoC-like" evidence="1">
    <location>
        <begin position="11"/>
        <end position="125"/>
    </location>
</feature>
<dbReference type="RefSeq" id="WP_284259201.1">
    <property type="nucleotide sequence ID" value="NZ_BSOS01000088.1"/>
</dbReference>
<proteinExistence type="predicted"/>
<organism evidence="2 3">
    <name type="scientific">Acidocella aquatica</name>
    <dbReference type="NCBI Taxonomy" id="1922313"/>
    <lineage>
        <taxon>Bacteria</taxon>
        <taxon>Pseudomonadati</taxon>
        <taxon>Pseudomonadota</taxon>
        <taxon>Alphaproteobacteria</taxon>
        <taxon>Acetobacterales</taxon>
        <taxon>Acidocellaceae</taxon>
        <taxon>Acidocella</taxon>
    </lineage>
</organism>
<dbReference type="InterPro" id="IPR052342">
    <property type="entry name" value="MCH/BMMD"/>
</dbReference>
<dbReference type="Gene3D" id="3.10.129.10">
    <property type="entry name" value="Hotdog Thioesterase"/>
    <property type="match status" value="1"/>
</dbReference>
<gene>
    <name evidence="2" type="ORF">GCM10010909_30350</name>
</gene>
<comment type="caution">
    <text evidence="2">The sequence shown here is derived from an EMBL/GenBank/DDBJ whole genome shotgun (WGS) entry which is preliminary data.</text>
</comment>
<dbReference type="EMBL" id="BSOS01000088">
    <property type="protein sequence ID" value="GLR68354.1"/>
    <property type="molecule type" value="Genomic_DNA"/>
</dbReference>
<protein>
    <submittedName>
        <fullName evidence="2">MaoC family dehydratase</fullName>
    </submittedName>
</protein>
<dbReference type="SUPFAM" id="SSF54637">
    <property type="entry name" value="Thioesterase/thiol ester dehydrase-isomerase"/>
    <property type="match status" value="1"/>
</dbReference>
<sequence>MDYQYLEDFHPGQVFESAPITVTEAEIIEFAEKYDAQPMHVDPVAAQGITGGLIASGWHTAALTMNRFITAGFYNPAPGALGLGCESLKWPKPVRPGDALRLRLEVLSVRPSARRPGSGVVTNRFTTLNQHNDIVQEMVSSVMIARRNA</sequence>
<evidence type="ECO:0000259" key="1">
    <source>
        <dbReference type="Pfam" id="PF01575"/>
    </source>
</evidence>
<accession>A0ABQ6AE16</accession>
<reference evidence="3" key="1">
    <citation type="journal article" date="2019" name="Int. J. Syst. Evol. Microbiol.">
        <title>The Global Catalogue of Microorganisms (GCM) 10K type strain sequencing project: providing services to taxonomists for standard genome sequencing and annotation.</title>
        <authorList>
            <consortium name="The Broad Institute Genomics Platform"/>
            <consortium name="The Broad Institute Genome Sequencing Center for Infectious Disease"/>
            <person name="Wu L."/>
            <person name="Ma J."/>
        </authorList>
    </citation>
    <scope>NUCLEOTIDE SEQUENCE [LARGE SCALE GENOMIC DNA]</scope>
    <source>
        <strain evidence="3">NBRC 112502</strain>
    </source>
</reference>
<dbReference type="CDD" id="cd03454">
    <property type="entry name" value="YdeM"/>
    <property type="match status" value="1"/>
</dbReference>